<dbReference type="EMBL" id="MKKU01000212">
    <property type="protein sequence ID" value="RNF19188.1"/>
    <property type="molecule type" value="Genomic_DNA"/>
</dbReference>
<dbReference type="PANTHER" id="PTHR13166:SF7">
    <property type="entry name" value="LYR MOTIF-CONTAINING PROTEIN 4"/>
    <property type="match status" value="1"/>
</dbReference>
<dbReference type="GO" id="GO:1990221">
    <property type="term" value="C:L-cysteine desulfurase complex"/>
    <property type="evidence" value="ECO:0007669"/>
    <property type="project" value="TreeGrafter"/>
</dbReference>
<dbReference type="RefSeq" id="XP_029228756.1">
    <property type="nucleotide sequence ID" value="XM_029371278.1"/>
</dbReference>
<name>A0A422PNB4_9TRYP</name>
<reference evidence="2 3" key="1">
    <citation type="journal article" date="2018" name="BMC Genomics">
        <title>Genomic comparison of Trypanosoma conorhini and Trypanosoma rangeli to Trypanosoma cruzi strains of high and low virulence.</title>
        <authorList>
            <person name="Bradwell K.R."/>
            <person name="Koparde V.N."/>
            <person name="Matveyev A.V."/>
            <person name="Serrano M.G."/>
            <person name="Alves J.M."/>
            <person name="Parikh H."/>
            <person name="Huang B."/>
            <person name="Lee V."/>
            <person name="Espinosa-Alvarez O."/>
            <person name="Ortiz P.A."/>
            <person name="Costa-Martins A.G."/>
            <person name="Teixeira M.M."/>
            <person name="Buck G.A."/>
        </authorList>
    </citation>
    <scope>NUCLEOTIDE SEQUENCE [LARGE SCALE GENOMIC DNA]</scope>
    <source>
        <strain evidence="2 3">025E</strain>
    </source>
</reference>
<dbReference type="Proteomes" id="UP000284403">
    <property type="component" value="Unassembled WGS sequence"/>
</dbReference>
<dbReference type="GO" id="GO:0005739">
    <property type="term" value="C:mitochondrion"/>
    <property type="evidence" value="ECO:0007669"/>
    <property type="project" value="TreeGrafter"/>
</dbReference>
<gene>
    <name evidence="2" type="ORF">Tco025E_04367</name>
</gene>
<proteinExistence type="predicted"/>
<evidence type="ECO:0000259" key="1">
    <source>
        <dbReference type="Pfam" id="PF05347"/>
    </source>
</evidence>
<evidence type="ECO:0000313" key="3">
    <source>
        <dbReference type="Proteomes" id="UP000284403"/>
    </source>
</evidence>
<dbReference type="PANTHER" id="PTHR13166">
    <property type="entry name" value="PROTEIN C6ORF149"/>
    <property type="match status" value="1"/>
</dbReference>
<dbReference type="InterPro" id="IPR051522">
    <property type="entry name" value="ISC_assembly_LYR"/>
</dbReference>
<dbReference type="GeneID" id="40317978"/>
<dbReference type="GO" id="GO:0016226">
    <property type="term" value="P:iron-sulfur cluster assembly"/>
    <property type="evidence" value="ECO:0007669"/>
    <property type="project" value="TreeGrafter"/>
</dbReference>
<sequence>MSAATQHSMARLRTKMLRAAKTFPDYNFRNYFVRHVKDQFAEMERWTVEEQRRFLAQEGANKLCEMRRMALVNRMFSTSPVFLEKRAAPHCTGAEQQTKERE</sequence>
<comment type="caution">
    <text evidence="2">The sequence shown here is derived from an EMBL/GenBank/DDBJ whole genome shotgun (WGS) entry which is preliminary data.</text>
</comment>
<evidence type="ECO:0000313" key="2">
    <source>
        <dbReference type="EMBL" id="RNF19188.1"/>
    </source>
</evidence>
<dbReference type="OrthoDB" id="275715at2759"/>
<accession>A0A422PNB4</accession>
<dbReference type="AlphaFoldDB" id="A0A422PNB4"/>
<organism evidence="2 3">
    <name type="scientific">Trypanosoma conorhini</name>
    <dbReference type="NCBI Taxonomy" id="83891"/>
    <lineage>
        <taxon>Eukaryota</taxon>
        <taxon>Discoba</taxon>
        <taxon>Euglenozoa</taxon>
        <taxon>Kinetoplastea</taxon>
        <taxon>Metakinetoplastina</taxon>
        <taxon>Trypanosomatida</taxon>
        <taxon>Trypanosomatidae</taxon>
        <taxon>Trypanosoma</taxon>
    </lineage>
</organism>
<keyword evidence="3" id="KW-1185">Reference proteome</keyword>
<feature type="domain" description="Complex 1 LYR protein" evidence="1">
    <location>
        <begin position="16"/>
        <end position="51"/>
    </location>
</feature>
<dbReference type="InterPro" id="IPR008011">
    <property type="entry name" value="Complex1_LYR_dom"/>
</dbReference>
<dbReference type="Pfam" id="PF05347">
    <property type="entry name" value="Complex1_LYR"/>
    <property type="match status" value="1"/>
</dbReference>
<protein>
    <submittedName>
        <fullName evidence="2">Putative iron-sulfur cluster assembly protein</fullName>
    </submittedName>
</protein>